<evidence type="ECO:0000256" key="1">
    <source>
        <dbReference type="ARBA" id="ARBA00004141"/>
    </source>
</evidence>
<feature type="transmembrane region" description="Helical" evidence="5">
    <location>
        <begin position="344"/>
        <end position="366"/>
    </location>
</feature>
<feature type="transmembrane region" description="Helical" evidence="5">
    <location>
        <begin position="204"/>
        <end position="222"/>
    </location>
</feature>
<dbReference type="InterPro" id="IPR051533">
    <property type="entry name" value="WaaL-like"/>
</dbReference>
<evidence type="ECO:0000313" key="7">
    <source>
        <dbReference type="EMBL" id="GAA1921544.1"/>
    </source>
</evidence>
<feature type="transmembrane region" description="Helical" evidence="5">
    <location>
        <begin position="120"/>
        <end position="135"/>
    </location>
</feature>
<evidence type="ECO:0000259" key="6">
    <source>
        <dbReference type="Pfam" id="PF04932"/>
    </source>
</evidence>
<evidence type="ECO:0000256" key="4">
    <source>
        <dbReference type="ARBA" id="ARBA00023136"/>
    </source>
</evidence>
<feature type="transmembrane region" description="Helical" evidence="5">
    <location>
        <begin position="23"/>
        <end position="41"/>
    </location>
</feature>
<proteinExistence type="predicted"/>
<dbReference type="PANTHER" id="PTHR37422:SF13">
    <property type="entry name" value="LIPOPOLYSACCHARIDE BIOSYNTHESIS PROTEIN PA4999-RELATED"/>
    <property type="match status" value="1"/>
</dbReference>
<feature type="transmembrane region" description="Helical" evidence="5">
    <location>
        <begin position="273"/>
        <end position="294"/>
    </location>
</feature>
<feature type="transmembrane region" description="Helical" evidence="5">
    <location>
        <begin position="81"/>
        <end position="100"/>
    </location>
</feature>
<gene>
    <name evidence="7" type="ORF">GCM10009688_28210</name>
</gene>
<dbReference type="RefSeq" id="WP_152228675.1">
    <property type="nucleotide sequence ID" value="NZ_BAAALV010000007.1"/>
</dbReference>
<dbReference type="InterPro" id="IPR007016">
    <property type="entry name" value="O-antigen_ligase-rel_domated"/>
</dbReference>
<sequence length="458" mass="47684">MSAPETGATSALRQAVNPAAGDVVSFLTVYLILTLAVPSYLTVAALGSMGRPSTLWALLGLFWWFFERLRRTSTLETGSRVVRWILLLFLASVLVSYAVSNLQGIPPSESSPADSGMLRVAGWAGVALLANDGIASPQRWLTLVRRLVLISGLAGVLGLAQFLAGQSLLEWVSLPGFSAEGGHEVSSRGDFIRPTGTATQPLEYAVVLSMALPLALTLALAEKNRGLAARWWPPIALSLACLMSGSRSAFIGAAVGLAVLIPTWPSAQRTRVLGALTVLLGIVYVTVPGIAGTIRGMFQTLGNDSSSLSRTESYVVAAEIASRNLFFGRGFGTFLPNYRIFDNGYLTALVEVGTVGLILLLLLLLSGVRAAVSTAYNLSPAGSLSRALGSGLAASILAGAVLLSFFDGLNFPISAALLFLSAGLAGAYRGLARQGTGFPEPAPALLPGKPAAGSPVEL</sequence>
<feature type="transmembrane region" description="Helical" evidence="5">
    <location>
        <begin position="387"/>
        <end position="406"/>
    </location>
</feature>
<keyword evidence="4 5" id="KW-0472">Membrane</keyword>
<evidence type="ECO:0000256" key="2">
    <source>
        <dbReference type="ARBA" id="ARBA00022692"/>
    </source>
</evidence>
<feature type="transmembrane region" description="Helical" evidence="5">
    <location>
        <begin position="53"/>
        <end position="69"/>
    </location>
</feature>
<feature type="transmembrane region" description="Helical" evidence="5">
    <location>
        <begin position="147"/>
        <end position="169"/>
    </location>
</feature>
<dbReference type="Pfam" id="PF04932">
    <property type="entry name" value="Wzy_C"/>
    <property type="match status" value="1"/>
</dbReference>
<keyword evidence="8" id="KW-1185">Reference proteome</keyword>
<dbReference type="PANTHER" id="PTHR37422">
    <property type="entry name" value="TEICHURONIC ACID BIOSYNTHESIS PROTEIN TUAE"/>
    <property type="match status" value="1"/>
</dbReference>
<dbReference type="Proteomes" id="UP001500784">
    <property type="component" value="Unassembled WGS sequence"/>
</dbReference>
<feature type="domain" description="O-antigen ligase-related" evidence="6">
    <location>
        <begin position="236"/>
        <end position="361"/>
    </location>
</feature>
<protein>
    <recommendedName>
        <fullName evidence="6">O-antigen ligase-related domain-containing protein</fullName>
    </recommendedName>
</protein>
<keyword evidence="3 5" id="KW-1133">Transmembrane helix</keyword>
<evidence type="ECO:0000256" key="5">
    <source>
        <dbReference type="SAM" id="Phobius"/>
    </source>
</evidence>
<evidence type="ECO:0000256" key="3">
    <source>
        <dbReference type="ARBA" id="ARBA00022989"/>
    </source>
</evidence>
<reference evidence="8" key="1">
    <citation type="journal article" date="2019" name="Int. J. Syst. Evol. Microbiol.">
        <title>The Global Catalogue of Microorganisms (GCM) 10K type strain sequencing project: providing services to taxonomists for standard genome sequencing and annotation.</title>
        <authorList>
            <consortium name="The Broad Institute Genomics Platform"/>
            <consortium name="The Broad Institute Genome Sequencing Center for Infectious Disease"/>
            <person name="Wu L."/>
            <person name="Ma J."/>
        </authorList>
    </citation>
    <scope>NUCLEOTIDE SEQUENCE [LARGE SCALE GENOMIC DNA]</scope>
    <source>
        <strain evidence="8">JCM 13316</strain>
    </source>
</reference>
<organism evidence="7 8">
    <name type="scientific">Arthrobacter gandavensis</name>
    <dbReference type="NCBI Taxonomy" id="169960"/>
    <lineage>
        <taxon>Bacteria</taxon>
        <taxon>Bacillati</taxon>
        <taxon>Actinomycetota</taxon>
        <taxon>Actinomycetes</taxon>
        <taxon>Micrococcales</taxon>
        <taxon>Micrococcaceae</taxon>
        <taxon>Arthrobacter</taxon>
    </lineage>
</organism>
<feature type="transmembrane region" description="Helical" evidence="5">
    <location>
        <begin position="412"/>
        <end position="431"/>
    </location>
</feature>
<comment type="subcellular location">
    <subcellularLocation>
        <location evidence="1">Membrane</location>
        <topology evidence="1">Multi-pass membrane protein</topology>
    </subcellularLocation>
</comment>
<dbReference type="EMBL" id="BAAALV010000007">
    <property type="protein sequence ID" value="GAA1921544.1"/>
    <property type="molecule type" value="Genomic_DNA"/>
</dbReference>
<evidence type="ECO:0000313" key="8">
    <source>
        <dbReference type="Proteomes" id="UP001500784"/>
    </source>
</evidence>
<comment type="caution">
    <text evidence="7">The sequence shown here is derived from an EMBL/GenBank/DDBJ whole genome shotgun (WGS) entry which is preliminary data.</text>
</comment>
<keyword evidence="2 5" id="KW-0812">Transmembrane</keyword>
<accession>A0ABP5ASR3</accession>
<name>A0ABP5ASR3_9MICC</name>